<keyword evidence="1 3" id="KW-0378">Hydrolase</keyword>
<dbReference type="NCBIfam" id="TIGR00976">
    <property type="entry name" value="CocE_NonD"/>
    <property type="match status" value="1"/>
</dbReference>
<dbReference type="InterPro" id="IPR005674">
    <property type="entry name" value="CocE/Ser_esterase"/>
</dbReference>
<sequence>MTQNHNNPAGHPDGASESAFDNSIATRSLAALPAPRKDRSVVEPFWAERLTGYLRTRDGEELRYSALLPKGDGPFPTLLHFSGYAPSAMGGKSYLNGRDYYPRSIDKQFLDAGYAIIGVNRRATGCSTGNMFDVHHPLYGQDGYDSVEFAAAQPWSTGAVGMYSWSWAGMSQLWTAIAQPPHLKAIAPGLVIADQRADSYAPGGVPQPAMLSNWPLSYVPMFWENIRDDAVAENDVRGLYQLEKNLKTLEEGSPGRLVLRHPNKDAYLEARAPARLAHKIQVPTLSLTAYQDEATTSRGGYYQWEVDPQLMWMIDTNGGHEMYMAETYRRQMLRFFDHFLKGAANGFENTPRLQIWQEAWLNPATERSTSICEDAFETAEPNFIVSRPTITPATEDVVFTLTSGGILSENGAPSTGSESFAYPVPSPSILAPEGWGPLDPRWREGSLAFTTPPLDRDLIPFGPASADLWICPDTATEADLQVTVTALLPDGQEMYIQRGWLRLSNRAIDPERSTSSRPVLLDDPEHYSPMIPGRPELARVEVNRFSTILRKGTRLRIWIETPGDTGMYKFSYSPVPTKLTIWHDASRISRFVMAVLTDEATEALPEKPQAILNQPCRKDPLTGC</sequence>
<proteinExistence type="predicted"/>
<accession>A3R4E0</accession>
<dbReference type="Pfam" id="PF02129">
    <property type="entry name" value="Peptidase_S15"/>
    <property type="match status" value="1"/>
</dbReference>
<organism evidence="3">
    <name type="scientific">Pseudomonas putida</name>
    <name type="common">Arthrobacter siderocapsulatus</name>
    <dbReference type="NCBI Taxonomy" id="303"/>
    <lineage>
        <taxon>Bacteria</taxon>
        <taxon>Pseudomonadati</taxon>
        <taxon>Pseudomonadota</taxon>
        <taxon>Gammaproteobacteria</taxon>
        <taxon>Pseudomonadales</taxon>
        <taxon>Pseudomonadaceae</taxon>
        <taxon>Pseudomonas</taxon>
    </lineage>
</organism>
<reference evidence="3" key="1">
    <citation type="journal article" date="2007" name="Appl. Environ. Microbiol.">
        <title>Bacterial degradation of N,N-diethyl-m-toluamide (DEET): cloning and heterologous expression of DEET hydrolase.</title>
        <authorList>
            <person name="Rivera-Cancel G."/>
            <person name="Bocioaga D."/>
            <person name="Hay A.G."/>
        </authorList>
    </citation>
    <scope>NUCLEOTIDE SEQUENCE</scope>
    <source>
        <strain evidence="3">DTB</strain>
    </source>
</reference>
<dbReference type="InterPro" id="IPR029058">
    <property type="entry name" value="AB_hydrolase_fold"/>
</dbReference>
<dbReference type="SMART" id="SM00939">
    <property type="entry name" value="PepX_C"/>
    <property type="match status" value="1"/>
</dbReference>
<dbReference type="GO" id="GO:0008239">
    <property type="term" value="F:dipeptidyl-peptidase activity"/>
    <property type="evidence" value="ECO:0007669"/>
    <property type="project" value="InterPro"/>
</dbReference>
<dbReference type="Gene3D" id="3.40.50.1820">
    <property type="entry name" value="alpha/beta hydrolase"/>
    <property type="match status" value="1"/>
</dbReference>
<evidence type="ECO:0000256" key="1">
    <source>
        <dbReference type="ARBA" id="ARBA00022801"/>
    </source>
</evidence>
<evidence type="ECO:0000259" key="2">
    <source>
        <dbReference type="SMART" id="SM00939"/>
    </source>
</evidence>
<dbReference type="SUPFAM" id="SSF53474">
    <property type="entry name" value="alpha/beta-Hydrolases"/>
    <property type="match status" value="1"/>
</dbReference>
<evidence type="ECO:0000313" key="3">
    <source>
        <dbReference type="EMBL" id="ABO15581.1"/>
    </source>
</evidence>
<dbReference type="Pfam" id="PF08530">
    <property type="entry name" value="PepX_C"/>
    <property type="match status" value="1"/>
</dbReference>
<dbReference type="Gene3D" id="2.60.120.260">
    <property type="entry name" value="Galactose-binding domain-like"/>
    <property type="match status" value="1"/>
</dbReference>
<dbReference type="InterPro" id="IPR008979">
    <property type="entry name" value="Galactose-bd-like_sf"/>
</dbReference>
<protein>
    <submittedName>
        <fullName evidence="3">DEET hydrolase</fullName>
    </submittedName>
</protein>
<dbReference type="AlphaFoldDB" id="A3R4E0"/>
<dbReference type="InterPro" id="IPR000383">
    <property type="entry name" value="Xaa-Pro-like_dom"/>
</dbReference>
<feature type="domain" description="Xaa-Pro dipeptidyl-peptidase C-terminal" evidence="2">
    <location>
        <begin position="333"/>
        <end position="592"/>
    </location>
</feature>
<name>A3R4E0_PSEPU</name>
<dbReference type="SUPFAM" id="SSF49785">
    <property type="entry name" value="Galactose-binding domain-like"/>
    <property type="match status" value="1"/>
</dbReference>
<dbReference type="EMBL" id="EF123069">
    <property type="protein sequence ID" value="ABO15581.1"/>
    <property type="molecule type" value="Genomic_DNA"/>
</dbReference>
<dbReference type="InterPro" id="IPR013736">
    <property type="entry name" value="Xaa-Pro_dipept_C"/>
</dbReference>
<dbReference type="MINT" id="A3R4E0"/>